<evidence type="ECO:0000256" key="1">
    <source>
        <dbReference type="SAM" id="MobiDB-lite"/>
    </source>
</evidence>
<feature type="region of interest" description="Disordered" evidence="1">
    <location>
        <begin position="31"/>
        <end position="59"/>
    </location>
</feature>
<dbReference type="RefSeq" id="WP_119816656.1">
    <property type="nucleotide sequence ID" value="NZ_CP025066.1"/>
</dbReference>
<feature type="compositionally biased region" description="Acidic residues" evidence="1">
    <location>
        <begin position="45"/>
        <end position="59"/>
    </location>
</feature>
<dbReference type="AlphaFoldDB" id="A0A343TIJ9"/>
<keyword evidence="3" id="KW-1185">Reference proteome</keyword>
<gene>
    <name evidence="2" type="ORF">AArcSl_1290</name>
</gene>
<accession>A0A343TIJ9</accession>
<protein>
    <submittedName>
        <fullName evidence="2">Uncharacterized protein</fullName>
    </submittedName>
</protein>
<name>A0A343TIJ9_9EURY</name>
<reference evidence="3" key="1">
    <citation type="submission" date="2017-11" db="EMBL/GenBank/DDBJ databases">
        <title>Phenotypic and genomic properties of facultatively anaerobic sulfur-reducing natronoarchaea from hypersaline soda lakes.</title>
        <authorList>
            <person name="Sorokin D.Y."/>
            <person name="Kublanov I.V."/>
            <person name="Roman P."/>
            <person name="Sinninghe Damste J.S."/>
            <person name="Golyshin P.N."/>
            <person name="Rojo D."/>
            <person name="Ciordia S."/>
            <person name="Mena M.D.C."/>
            <person name="Ferrer M."/>
            <person name="Messina E."/>
            <person name="Smedile F."/>
            <person name="La Spada G."/>
            <person name="La Cono V."/>
            <person name="Yakimov M.M."/>
        </authorList>
    </citation>
    <scope>NUCLEOTIDE SEQUENCE [LARGE SCALE GENOMIC DNA]</scope>
    <source>
        <strain evidence="3">AArc-Sl</strain>
    </source>
</reference>
<dbReference type="OrthoDB" id="346292at2157"/>
<proteinExistence type="predicted"/>
<dbReference type="KEGG" id="hdf:AArcSl_1290"/>
<dbReference type="Proteomes" id="UP000263012">
    <property type="component" value="Chromosome"/>
</dbReference>
<dbReference type="EMBL" id="CP025066">
    <property type="protein sequence ID" value="AUX08921.1"/>
    <property type="molecule type" value="Genomic_DNA"/>
</dbReference>
<sequence length="129" mass="14219">MAHLHNEGELLVLDDAFDGRTVDVGLFDDSTDQLTEDSTYGDITTEPDGDDYEPQTVDDPEVEQNADNNAEVTMGGLSFQVSDAEREIDYVYVRDDVSGDLIFTNALDQTYNLGSIDTLDLSNVGMELE</sequence>
<organism evidence="2 3">
    <name type="scientific">Halalkaliarchaeum desulfuricum</name>
    <dbReference type="NCBI Taxonomy" id="2055893"/>
    <lineage>
        <taxon>Archaea</taxon>
        <taxon>Methanobacteriati</taxon>
        <taxon>Methanobacteriota</taxon>
        <taxon>Stenosarchaea group</taxon>
        <taxon>Halobacteria</taxon>
        <taxon>Halobacteriales</taxon>
        <taxon>Haloferacaceae</taxon>
        <taxon>Halalkaliarchaeum</taxon>
    </lineage>
</organism>
<evidence type="ECO:0000313" key="3">
    <source>
        <dbReference type="Proteomes" id="UP000263012"/>
    </source>
</evidence>
<evidence type="ECO:0000313" key="2">
    <source>
        <dbReference type="EMBL" id="AUX08921.1"/>
    </source>
</evidence>
<dbReference type="GeneID" id="37877637"/>